<dbReference type="Proteomes" id="UP000054815">
    <property type="component" value="Unassembled WGS sequence"/>
</dbReference>
<evidence type="ECO:0000313" key="1">
    <source>
        <dbReference type="EMBL" id="KRX87165.1"/>
    </source>
</evidence>
<name>A0A0V0XGL8_TRIPS</name>
<dbReference type="AlphaFoldDB" id="A0A0V0XGL8"/>
<organism evidence="1 2">
    <name type="scientific">Trichinella pseudospiralis</name>
    <name type="common">Parasitic roundworm</name>
    <dbReference type="NCBI Taxonomy" id="6337"/>
    <lineage>
        <taxon>Eukaryota</taxon>
        <taxon>Metazoa</taxon>
        <taxon>Ecdysozoa</taxon>
        <taxon>Nematoda</taxon>
        <taxon>Enoplea</taxon>
        <taxon>Dorylaimia</taxon>
        <taxon>Trichinellida</taxon>
        <taxon>Trichinellidae</taxon>
        <taxon>Trichinella</taxon>
    </lineage>
</organism>
<comment type="caution">
    <text evidence="1">The sequence shown here is derived from an EMBL/GenBank/DDBJ whole genome shotgun (WGS) entry which is preliminary data.</text>
</comment>
<accession>A0A0V0XGL8</accession>
<reference evidence="1 2" key="1">
    <citation type="submission" date="2015-01" db="EMBL/GenBank/DDBJ databases">
        <title>Evolution of Trichinella species and genotypes.</title>
        <authorList>
            <person name="Korhonen P.K."/>
            <person name="Edoardo P."/>
            <person name="Giuseppe L.R."/>
            <person name="Gasser R.B."/>
        </authorList>
    </citation>
    <scope>NUCLEOTIDE SEQUENCE [LARGE SCALE GENOMIC DNA]</scope>
    <source>
        <strain evidence="1">ISS141</strain>
    </source>
</reference>
<sequence>MDKIKKRSCCKTLRCSTFGVTIVLLHTEYTRKRGERLAYKVQSKNLFKKRTLNKTMLILTVYDQEISIWHLKNWKLLNSFCISQSNLHYTVTDPEDFLDFLKHVVNCRALTN</sequence>
<proteinExistence type="predicted"/>
<dbReference type="EMBL" id="JYDU01000304">
    <property type="protein sequence ID" value="KRX87165.1"/>
    <property type="molecule type" value="Genomic_DNA"/>
</dbReference>
<evidence type="ECO:0000313" key="2">
    <source>
        <dbReference type="Proteomes" id="UP000054815"/>
    </source>
</evidence>
<protein>
    <submittedName>
        <fullName evidence="1">Uncharacterized protein</fullName>
    </submittedName>
</protein>
<gene>
    <name evidence="1" type="ORF">T4E_12151</name>
</gene>